<name>A0A919QHR3_9ACTN</name>
<feature type="signal peptide" evidence="2">
    <location>
        <begin position="1"/>
        <end position="24"/>
    </location>
</feature>
<keyword evidence="4" id="KW-1185">Reference proteome</keyword>
<comment type="caution">
    <text evidence="3">The sequence shown here is derived from an EMBL/GenBank/DDBJ whole genome shotgun (WGS) entry which is preliminary data.</text>
</comment>
<feature type="region of interest" description="Disordered" evidence="1">
    <location>
        <begin position="770"/>
        <end position="791"/>
    </location>
</feature>
<dbReference type="PANTHER" id="PTHR41775">
    <property type="entry name" value="SECRETED PROTEIN-RELATED"/>
    <property type="match status" value="1"/>
</dbReference>
<protein>
    <recommendedName>
        <fullName evidence="5">M6 family metalloprotease domain-containing protein</fullName>
    </recommendedName>
</protein>
<evidence type="ECO:0008006" key="5">
    <source>
        <dbReference type="Google" id="ProtNLM"/>
    </source>
</evidence>
<accession>A0A919QHR3</accession>
<evidence type="ECO:0000313" key="3">
    <source>
        <dbReference type="EMBL" id="GIH29294.1"/>
    </source>
</evidence>
<gene>
    <name evidence="3" type="ORF">Aph01nite_76040</name>
</gene>
<evidence type="ECO:0000256" key="2">
    <source>
        <dbReference type="SAM" id="SignalP"/>
    </source>
</evidence>
<evidence type="ECO:0000256" key="1">
    <source>
        <dbReference type="SAM" id="MobiDB-lite"/>
    </source>
</evidence>
<proteinExistence type="predicted"/>
<keyword evidence="2" id="KW-0732">Signal</keyword>
<organism evidence="3 4">
    <name type="scientific">Acrocarpospora phusangensis</name>
    <dbReference type="NCBI Taxonomy" id="1070424"/>
    <lineage>
        <taxon>Bacteria</taxon>
        <taxon>Bacillati</taxon>
        <taxon>Actinomycetota</taxon>
        <taxon>Actinomycetes</taxon>
        <taxon>Streptosporangiales</taxon>
        <taxon>Streptosporangiaceae</taxon>
        <taxon>Acrocarpospora</taxon>
    </lineage>
</organism>
<sequence length="876" mass="94953">MPYRLKRRLAVLVAMASIIGLTTAMDYPTPLPDFAHPHTPHAPWYQPVNAATSRPILIIRGGFTDLPWPAVKDDAWLGRRFFGPYPSVRDYFVRSSFGRVDFSRARESSGTPDDGVVFVDYGITLAQWDALTDEQKMRHGVNVADPLVDYSVFDRNGDHVLADDEVVIAVLQSVPYDTGDTIDGPGASRAVDPGPLLDGMELTGRTTIWAHSAVNQITLDHEMLHTAFGLARDFHGYPINGFDLAGGTISPYEWYVELGSWHKMHLGWANPTIVTRDGYYQVPTWHTSGQSFLLYDPGRGTDDYLMVENRRRVPGTYDADVSDNGLIIWRVDETQYYNPSPSSYPIRLMGPCPDYSCTYDAWDAADQNTPQRDMTGPWRDGTPSGVAVRLAYEAGESTMAYFDVPGPGAAVDCFDRNSAGYRREAQVIAGQTVSVRLPVQNTSEEAGSVGLGLAGPLEPGWTWSGETAELGAKEVTAGRLLITPPADATPAAYRLWAEATWLPGPQHGSRCDITVRVIAPPSATWGYASTRAAQYQAPVGEEVVLHPSWQWGTWKRDGDPNLAARNTTMIRTGTGRYRVTMPAMGSLPGVAHAGAGVSWGYVDAASCQLASVVRENPDKILDVACFDGEGTPKNLPFAVWASGHSAGAEPQLQARYSAVGGFGDAVPLVNEETFTSTSGPVEVRRLGDGRYEVTAAGTAFDASGFVRVTPLNDSPAVCRPASVEDTGTALRIGVECMGPNWTPKNTPWTLTYTQGAGAHHDPSVPAAYATTTGDPANPTIDTGRSWSSTGEVPTIARTAPGVYDVNYQDIGNPYTYPADLVDVTAVGTAARSCRVLSWNSYSLPRKLRVIVQCYDAAHRLADAHFSLAYLRAPTRT</sequence>
<dbReference type="EMBL" id="BOOA01000118">
    <property type="protein sequence ID" value="GIH29294.1"/>
    <property type="molecule type" value="Genomic_DNA"/>
</dbReference>
<evidence type="ECO:0000313" key="4">
    <source>
        <dbReference type="Proteomes" id="UP000640052"/>
    </source>
</evidence>
<dbReference type="AlphaFoldDB" id="A0A919QHR3"/>
<reference evidence="3" key="1">
    <citation type="submission" date="2021-01" db="EMBL/GenBank/DDBJ databases">
        <title>Whole genome shotgun sequence of Acrocarpospora phusangensis NBRC 108782.</title>
        <authorList>
            <person name="Komaki H."/>
            <person name="Tamura T."/>
        </authorList>
    </citation>
    <scope>NUCLEOTIDE SEQUENCE</scope>
    <source>
        <strain evidence="3">NBRC 108782</strain>
    </source>
</reference>
<feature type="chain" id="PRO_5039488328" description="M6 family metalloprotease domain-containing protein" evidence="2">
    <location>
        <begin position="25"/>
        <end position="876"/>
    </location>
</feature>
<dbReference type="Proteomes" id="UP000640052">
    <property type="component" value="Unassembled WGS sequence"/>
</dbReference>
<dbReference type="PANTHER" id="PTHR41775:SF1">
    <property type="entry name" value="PEPTIDASE M6-LIKE DOMAIN-CONTAINING PROTEIN"/>
    <property type="match status" value="1"/>
</dbReference>